<dbReference type="CDD" id="cd04280">
    <property type="entry name" value="ZnMc_astacin_like"/>
    <property type="match status" value="1"/>
</dbReference>
<dbReference type="GO" id="GO:0006508">
    <property type="term" value="P:proteolysis"/>
    <property type="evidence" value="ECO:0007669"/>
    <property type="project" value="UniProtKB-KW"/>
</dbReference>
<evidence type="ECO:0000313" key="12">
    <source>
        <dbReference type="Proteomes" id="UP001176961"/>
    </source>
</evidence>
<reference evidence="11" key="1">
    <citation type="submission" date="2023-07" db="EMBL/GenBank/DDBJ databases">
        <authorList>
            <consortium name="CYATHOMIX"/>
        </authorList>
    </citation>
    <scope>NUCLEOTIDE SEQUENCE</scope>
    <source>
        <strain evidence="11">N/A</strain>
    </source>
</reference>
<keyword evidence="5" id="KW-0325">Glycoprotein</keyword>
<dbReference type="InterPro" id="IPR017050">
    <property type="entry name" value="Metallopeptidase_nem"/>
</dbReference>
<dbReference type="GO" id="GO:0008270">
    <property type="term" value="F:zinc ion binding"/>
    <property type="evidence" value="ECO:0007669"/>
    <property type="project" value="UniProtKB-UniRule"/>
</dbReference>
<dbReference type="PRINTS" id="PR00480">
    <property type="entry name" value="ASTACIN"/>
</dbReference>
<dbReference type="SMART" id="SM00235">
    <property type="entry name" value="ZnMc"/>
    <property type="match status" value="1"/>
</dbReference>
<evidence type="ECO:0000256" key="8">
    <source>
        <dbReference type="RuleBase" id="RU361183"/>
    </source>
</evidence>
<dbReference type="InterPro" id="IPR006026">
    <property type="entry name" value="Peptidase_Metallo"/>
</dbReference>
<keyword evidence="3 6" id="KW-0732">Signal</keyword>
<comment type="caution">
    <text evidence="11">The sequence shown here is derived from an EMBL/GenBank/DDBJ whole genome shotgun (WGS) entry which is preliminary data.</text>
</comment>
<keyword evidence="7 8" id="KW-0645">Protease</keyword>
<keyword evidence="4" id="KW-1015">Disulfide bond</keyword>
<evidence type="ECO:0000313" key="11">
    <source>
        <dbReference type="EMBL" id="CAJ0590534.1"/>
    </source>
</evidence>
<dbReference type="PIRSF" id="PIRSF036365">
    <property type="entry name" value="Astacin_nematoda"/>
    <property type="match status" value="1"/>
</dbReference>
<feature type="chain" id="PRO_5041489644" description="Zinc metalloproteinase" evidence="6 8">
    <location>
        <begin position="17"/>
        <end position="650"/>
    </location>
</feature>
<evidence type="ECO:0000256" key="4">
    <source>
        <dbReference type="ARBA" id="ARBA00023157"/>
    </source>
</evidence>
<proteinExistence type="predicted"/>
<dbReference type="Proteomes" id="UP001176961">
    <property type="component" value="Unassembled WGS sequence"/>
</dbReference>
<evidence type="ECO:0000256" key="2">
    <source>
        <dbReference type="ARBA" id="ARBA00022525"/>
    </source>
</evidence>
<comment type="subcellular location">
    <subcellularLocation>
        <location evidence="1 6">Secreted</location>
    </subcellularLocation>
</comment>
<evidence type="ECO:0000259" key="10">
    <source>
        <dbReference type="PROSITE" id="PS51864"/>
    </source>
</evidence>
<feature type="signal peptide" evidence="6 8">
    <location>
        <begin position="1"/>
        <end position="16"/>
    </location>
</feature>
<dbReference type="InterPro" id="IPR001506">
    <property type="entry name" value="Peptidase_M12A"/>
</dbReference>
<keyword evidence="7 8" id="KW-0378">Hydrolase</keyword>
<keyword evidence="7 8" id="KW-0862">Zinc</keyword>
<accession>A0AA36DPT0</accession>
<dbReference type="InterPro" id="IPR024079">
    <property type="entry name" value="MetalloPept_cat_dom_sf"/>
</dbReference>
<dbReference type="EMBL" id="CATQJL010000001">
    <property type="protein sequence ID" value="CAJ0590534.1"/>
    <property type="molecule type" value="Genomic_DNA"/>
</dbReference>
<comment type="caution">
    <text evidence="7">Lacks conserved residue(s) required for the propagation of feature annotation.</text>
</comment>
<dbReference type="GO" id="GO:0005576">
    <property type="term" value="C:extracellular region"/>
    <property type="evidence" value="ECO:0007669"/>
    <property type="project" value="UniProtKB-SubCell"/>
</dbReference>
<dbReference type="Pfam" id="PF01400">
    <property type="entry name" value="Astacin"/>
    <property type="match status" value="1"/>
</dbReference>
<comment type="cofactor">
    <cofactor evidence="7 8">
        <name>Zn(2+)</name>
        <dbReference type="ChEBI" id="CHEBI:29105"/>
    </cofactor>
    <text evidence="7 8">Binds 1 zinc ion per subunit.</text>
</comment>
<dbReference type="SUPFAM" id="SSF55486">
    <property type="entry name" value="Metalloproteases ('zincins'), catalytic domain"/>
    <property type="match status" value="1"/>
</dbReference>
<dbReference type="PANTHER" id="PTHR10127:SF793">
    <property type="entry name" value="ZINC METALLOPROTEINASE NAS-31"/>
    <property type="match status" value="1"/>
</dbReference>
<evidence type="ECO:0000256" key="5">
    <source>
        <dbReference type="ARBA" id="ARBA00023180"/>
    </source>
</evidence>
<sequence length="650" mass="72792">MGNILLVLIFIGSSLASGFIGKALSESPETLSQAEKSEILAAHEIIHEHDNEVKNLLRLSPQQELTLHRIEEDFVPLQHYTNVSESIDYVNRQSPIGNLLYQSDIELTIQQAQRLANEEVQMIAQNEGAKELSRNKRQAVRWDDFYVPWPNGVLYYAVPAGADRRVQSIVREAAAIWMRDTCVTLVENDKAEQRVEFNLWVQMCSSLIGFANQGVQYIKFGKGCHYVGTAVHEFGHALGMFHTHSRHDRDDYLFIDPMHVQIGAERNFVKETPESNNNYDIPFDYGSIMAYGARSMIAWSQQFNKESYTMVPKDMNYIDTLGSPFIAFYDVLMMNKMYDCLKKCDGVQQSPVQDRVKRQTRMVVRTVTTRNGNGPAVTHTFTSNGGDLSGILSGMNLNGFSHLGGTNSLFGRLMGNLGGMEGGNNGPSNNHLNGNNGGRLKGEEGESTRPGDRGSSTGGWSDWWNLPSIIGGKLPDWIFTIGGNWDWDYTETTTTTRRPARKCANGGYPSPRDCSRCACPHGYAGRFCNERPAGPGKVLKATTSFQKLEDKVGHEGVRRTDERTDYVFHYYWIEAPAGRKIEVKIVSITEKYASEGCAWHGVEIKNQKDQRLTGPRLINSSSNNGTLLDHRVNFPSPENKAHHCVFVLNA</sequence>
<feature type="region of interest" description="Disordered" evidence="9">
    <location>
        <begin position="421"/>
        <end position="459"/>
    </location>
</feature>
<dbReference type="GO" id="GO:0018996">
    <property type="term" value="P:molting cycle, collagen and cuticulin-based cuticle"/>
    <property type="evidence" value="ECO:0007669"/>
    <property type="project" value="InterPro"/>
</dbReference>
<keyword evidence="12" id="KW-1185">Reference proteome</keyword>
<evidence type="ECO:0000256" key="9">
    <source>
        <dbReference type="SAM" id="MobiDB-lite"/>
    </source>
</evidence>
<evidence type="ECO:0000256" key="7">
    <source>
        <dbReference type="PROSITE-ProRule" id="PRU01211"/>
    </source>
</evidence>
<keyword evidence="7 8" id="KW-0479">Metal-binding</keyword>
<feature type="binding site" evidence="7">
    <location>
        <position position="232"/>
    </location>
    <ligand>
        <name>Zn(2+)</name>
        <dbReference type="ChEBI" id="CHEBI:29105"/>
        <note>catalytic</note>
    </ligand>
</feature>
<evidence type="ECO:0000256" key="3">
    <source>
        <dbReference type="ARBA" id="ARBA00022729"/>
    </source>
</evidence>
<feature type="compositionally biased region" description="Basic and acidic residues" evidence="9">
    <location>
        <begin position="440"/>
        <end position="452"/>
    </location>
</feature>
<feature type="domain" description="Peptidase M12A" evidence="10">
    <location>
        <begin position="138"/>
        <end position="341"/>
    </location>
</feature>
<dbReference type="InterPro" id="IPR034035">
    <property type="entry name" value="Astacin-like_dom"/>
</dbReference>
<protein>
    <recommendedName>
        <fullName evidence="6">Zinc metalloproteinase</fullName>
    </recommendedName>
</protein>
<organism evidence="11 12">
    <name type="scientific">Cylicocyclus nassatus</name>
    <name type="common">Nematode worm</name>
    <dbReference type="NCBI Taxonomy" id="53992"/>
    <lineage>
        <taxon>Eukaryota</taxon>
        <taxon>Metazoa</taxon>
        <taxon>Ecdysozoa</taxon>
        <taxon>Nematoda</taxon>
        <taxon>Chromadorea</taxon>
        <taxon>Rhabditida</taxon>
        <taxon>Rhabditina</taxon>
        <taxon>Rhabditomorpha</taxon>
        <taxon>Strongyloidea</taxon>
        <taxon>Strongylidae</taxon>
        <taxon>Cylicocyclus</taxon>
    </lineage>
</organism>
<feature type="binding site" evidence="7">
    <location>
        <position position="242"/>
    </location>
    <ligand>
        <name>Zn(2+)</name>
        <dbReference type="ChEBI" id="CHEBI:29105"/>
        <note>catalytic</note>
    </ligand>
</feature>
<gene>
    <name evidence="11" type="ORF">CYNAS_LOCUS2517</name>
</gene>
<dbReference type="GO" id="GO:0004222">
    <property type="term" value="F:metalloendopeptidase activity"/>
    <property type="evidence" value="ECO:0007669"/>
    <property type="project" value="UniProtKB-UniRule"/>
</dbReference>
<feature type="binding site" evidence="7">
    <location>
        <position position="236"/>
    </location>
    <ligand>
        <name>Zn(2+)</name>
        <dbReference type="ChEBI" id="CHEBI:29105"/>
        <note>catalytic</note>
    </ligand>
</feature>
<dbReference type="PROSITE" id="PS51864">
    <property type="entry name" value="ASTACIN"/>
    <property type="match status" value="1"/>
</dbReference>
<dbReference type="Gene3D" id="3.40.390.10">
    <property type="entry name" value="Collagenase (Catalytic Domain)"/>
    <property type="match status" value="1"/>
</dbReference>
<feature type="active site" evidence="7">
    <location>
        <position position="233"/>
    </location>
</feature>
<evidence type="ECO:0000256" key="6">
    <source>
        <dbReference type="PIRNR" id="PIRNR036365"/>
    </source>
</evidence>
<keyword evidence="7 8" id="KW-0482">Metalloprotease</keyword>
<dbReference type="PANTHER" id="PTHR10127">
    <property type="entry name" value="DISCOIDIN, CUB, EGF, LAMININ , AND ZINC METALLOPROTEASE DOMAIN CONTAINING"/>
    <property type="match status" value="1"/>
</dbReference>
<dbReference type="AlphaFoldDB" id="A0AA36DPT0"/>
<name>A0AA36DPT0_CYLNA</name>
<evidence type="ECO:0000256" key="1">
    <source>
        <dbReference type="ARBA" id="ARBA00004613"/>
    </source>
</evidence>
<keyword evidence="2 6" id="KW-0964">Secreted</keyword>